<evidence type="ECO:0000313" key="2">
    <source>
        <dbReference type="Proteomes" id="UP000324800"/>
    </source>
</evidence>
<organism evidence="1 2">
    <name type="scientific">Streblomastix strix</name>
    <dbReference type="NCBI Taxonomy" id="222440"/>
    <lineage>
        <taxon>Eukaryota</taxon>
        <taxon>Metamonada</taxon>
        <taxon>Preaxostyla</taxon>
        <taxon>Oxymonadida</taxon>
        <taxon>Streblomastigidae</taxon>
        <taxon>Streblomastix</taxon>
    </lineage>
</organism>
<sequence>MTILARIVEDLFNKILIENEPDDEESREEQAKLNIAENLSLAIGTDYVWDVDVEERKQLMKKLKEIMQIDPSVRREQFKLPQKVQQDENCLTTIQTRENITLATCAAVSAQHWNSKIDTDRLEAELTSTAETVSGKSVSYGSNLYRFKANPNVVRYLTDASFDASSKLISENSIKIIHFPAKIPQI</sequence>
<name>A0A5J4VFN3_9EUKA</name>
<accession>A0A5J4VFN3</accession>
<evidence type="ECO:0000313" key="1">
    <source>
        <dbReference type="EMBL" id="KAA6381243.1"/>
    </source>
</evidence>
<protein>
    <submittedName>
        <fullName evidence="1">Uncharacterized protein</fullName>
    </submittedName>
</protein>
<dbReference type="AlphaFoldDB" id="A0A5J4VFN3"/>
<gene>
    <name evidence="1" type="ORF">EZS28_023231</name>
</gene>
<reference evidence="1 2" key="1">
    <citation type="submission" date="2019-03" db="EMBL/GenBank/DDBJ databases">
        <title>Single cell metagenomics reveals metabolic interactions within the superorganism composed of flagellate Streblomastix strix and complex community of Bacteroidetes bacteria on its surface.</title>
        <authorList>
            <person name="Treitli S.C."/>
            <person name="Kolisko M."/>
            <person name="Husnik F."/>
            <person name="Keeling P."/>
            <person name="Hampl V."/>
        </authorList>
    </citation>
    <scope>NUCLEOTIDE SEQUENCE [LARGE SCALE GENOMIC DNA]</scope>
    <source>
        <strain evidence="1">ST1C</strain>
    </source>
</reference>
<dbReference type="EMBL" id="SNRW01007436">
    <property type="protein sequence ID" value="KAA6381243.1"/>
    <property type="molecule type" value="Genomic_DNA"/>
</dbReference>
<proteinExistence type="predicted"/>
<comment type="caution">
    <text evidence="1">The sequence shown here is derived from an EMBL/GenBank/DDBJ whole genome shotgun (WGS) entry which is preliminary data.</text>
</comment>
<dbReference type="Proteomes" id="UP000324800">
    <property type="component" value="Unassembled WGS sequence"/>
</dbReference>